<comment type="cofactor">
    <cofactor evidence="1">
        <name>a divalent metal cation</name>
        <dbReference type="ChEBI" id="CHEBI:60240"/>
    </cofactor>
</comment>
<keyword evidence="10" id="KW-1185">Reference proteome</keyword>
<dbReference type="InterPro" id="IPR045249">
    <property type="entry name" value="HARBI1-like"/>
</dbReference>
<dbReference type="AlphaFoldDB" id="A0AAV8WJ52"/>
<protein>
    <recommendedName>
        <fullName evidence="8">DDE Tnp4 domain-containing protein</fullName>
    </recommendedName>
</protein>
<dbReference type="Proteomes" id="UP001162156">
    <property type="component" value="Unassembled WGS sequence"/>
</dbReference>
<evidence type="ECO:0000256" key="4">
    <source>
        <dbReference type="ARBA" id="ARBA00022722"/>
    </source>
</evidence>
<dbReference type="GO" id="GO:0046872">
    <property type="term" value="F:metal ion binding"/>
    <property type="evidence" value="ECO:0007669"/>
    <property type="project" value="UniProtKB-KW"/>
</dbReference>
<comment type="similarity">
    <text evidence="3">Belongs to the HARBI1 family.</text>
</comment>
<dbReference type="GO" id="GO:0016787">
    <property type="term" value="F:hydrolase activity"/>
    <property type="evidence" value="ECO:0007669"/>
    <property type="project" value="UniProtKB-KW"/>
</dbReference>
<name>A0AAV8WJ52_9CUCU</name>
<evidence type="ECO:0000313" key="10">
    <source>
        <dbReference type="Proteomes" id="UP001162156"/>
    </source>
</evidence>
<sequence>MNDEAEAFVFNELLVSSDSSSDDDDDGLLEVRGPMIGLRRIDNYIGNVVDRYSDKEFRENFRMYRATFHHIIRLIHADISSNITDTGRHTISSKSQLLIALWYFGSPDSFRSVCGRFNIGKATAVRTVRRVAEALFKISPNIITWPSGEYMETVKDGFRQMGFPNTIGAIDGCYIQIPKPKEDGISYICRKNFPCVTLQAVCDHTLKFIHCYAGEAGSNHDAQVLKRSEVWSFINDRAQEKFSNDSHLIGDKAYPCLPELIPPYKDNGHLTNHQKNFNFLLSRARSTIERAFNLLQKRFRRLKDLLDVRCLEWIPKYIIACCVLHNICIMQNDILDVEFVPHSNDPEEADGQGYREADRERRRLGKLKRNRLCQEVNDL</sequence>
<keyword evidence="4" id="KW-0540">Nuclease</keyword>
<keyword evidence="7" id="KW-0539">Nucleus</keyword>
<feature type="domain" description="DDE Tnp4" evidence="8">
    <location>
        <begin position="170"/>
        <end position="326"/>
    </location>
</feature>
<evidence type="ECO:0000313" key="9">
    <source>
        <dbReference type="EMBL" id="KAJ8926498.1"/>
    </source>
</evidence>
<reference evidence="9" key="1">
    <citation type="journal article" date="2023" name="Insect Mol. Biol.">
        <title>Genome sequencing provides insights into the evolution of gene families encoding plant cell wall-degrading enzymes in longhorned beetles.</title>
        <authorList>
            <person name="Shin N.R."/>
            <person name="Okamura Y."/>
            <person name="Kirsch R."/>
            <person name="Pauchet Y."/>
        </authorList>
    </citation>
    <scope>NUCLEOTIDE SEQUENCE</scope>
    <source>
        <strain evidence="9">RBIC_L_NR</strain>
    </source>
</reference>
<proteinExistence type="inferred from homology"/>
<accession>A0AAV8WJ52</accession>
<dbReference type="GO" id="GO:0004518">
    <property type="term" value="F:nuclease activity"/>
    <property type="evidence" value="ECO:0007669"/>
    <property type="project" value="UniProtKB-KW"/>
</dbReference>
<organism evidence="9 10">
    <name type="scientific">Rhamnusium bicolor</name>
    <dbReference type="NCBI Taxonomy" id="1586634"/>
    <lineage>
        <taxon>Eukaryota</taxon>
        <taxon>Metazoa</taxon>
        <taxon>Ecdysozoa</taxon>
        <taxon>Arthropoda</taxon>
        <taxon>Hexapoda</taxon>
        <taxon>Insecta</taxon>
        <taxon>Pterygota</taxon>
        <taxon>Neoptera</taxon>
        <taxon>Endopterygota</taxon>
        <taxon>Coleoptera</taxon>
        <taxon>Polyphaga</taxon>
        <taxon>Cucujiformia</taxon>
        <taxon>Chrysomeloidea</taxon>
        <taxon>Cerambycidae</taxon>
        <taxon>Lepturinae</taxon>
        <taxon>Rhagiini</taxon>
        <taxon>Rhamnusium</taxon>
    </lineage>
</organism>
<dbReference type="PANTHER" id="PTHR22930:SF85">
    <property type="entry name" value="GH03217P-RELATED"/>
    <property type="match status" value="1"/>
</dbReference>
<evidence type="ECO:0000256" key="7">
    <source>
        <dbReference type="ARBA" id="ARBA00023242"/>
    </source>
</evidence>
<keyword evidence="5" id="KW-0479">Metal-binding</keyword>
<comment type="caution">
    <text evidence="9">The sequence shown here is derived from an EMBL/GenBank/DDBJ whole genome shotgun (WGS) entry which is preliminary data.</text>
</comment>
<dbReference type="PANTHER" id="PTHR22930">
    <property type="match status" value="1"/>
</dbReference>
<dbReference type="Pfam" id="PF13359">
    <property type="entry name" value="DDE_Tnp_4"/>
    <property type="match status" value="1"/>
</dbReference>
<evidence type="ECO:0000256" key="6">
    <source>
        <dbReference type="ARBA" id="ARBA00022801"/>
    </source>
</evidence>
<evidence type="ECO:0000256" key="3">
    <source>
        <dbReference type="ARBA" id="ARBA00006958"/>
    </source>
</evidence>
<evidence type="ECO:0000256" key="5">
    <source>
        <dbReference type="ARBA" id="ARBA00022723"/>
    </source>
</evidence>
<dbReference type="GO" id="GO:0005634">
    <property type="term" value="C:nucleus"/>
    <property type="evidence" value="ECO:0007669"/>
    <property type="project" value="UniProtKB-SubCell"/>
</dbReference>
<evidence type="ECO:0000259" key="8">
    <source>
        <dbReference type="Pfam" id="PF13359"/>
    </source>
</evidence>
<dbReference type="EMBL" id="JANEYF010005871">
    <property type="protein sequence ID" value="KAJ8926498.1"/>
    <property type="molecule type" value="Genomic_DNA"/>
</dbReference>
<evidence type="ECO:0000256" key="2">
    <source>
        <dbReference type="ARBA" id="ARBA00004123"/>
    </source>
</evidence>
<evidence type="ECO:0000256" key="1">
    <source>
        <dbReference type="ARBA" id="ARBA00001968"/>
    </source>
</evidence>
<keyword evidence="6" id="KW-0378">Hydrolase</keyword>
<gene>
    <name evidence="9" type="ORF">NQ314_021100</name>
</gene>
<comment type="subcellular location">
    <subcellularLocation>
        <location evidence="2">Nucleus</location>
    </subcellularLocation>
</comment>
<dbReference type="InterPro" id="IPR027806">
    <property type="entry name" value="HARBI1_dom"/>
</dbReference>